<dbReference type="EMBL" id="JASXSZ010000001">
    <property type="protein sequence ID" value="MDL9978261.1"/>
    <property type="molecule type" value="Genomic_DNA"/>
</dbReference>
<proteinExistence type="predicted"/>
<sequence>MTTARGLIRRAFFSSAGQRVANAAWFAAARATTPRHRRPRRVHVVMLPAGGGNIGDQAMFEAYLAHVDGPIVAAIPNHASYTVPPHEAERVRVLLTPLLSAGTYRGRLPELQAFVEVLREARTFSVIGADIMDGGYNRSEAVTRSELLNLAAQCGVPSRVLGFSWGRSPDPAARGALRRASRRAHLFARDPETLARLRQARISAGLSADLAFTMTSTVPLPDSELRLAPTSSRTVILNMSGLINRQFDLKEEFAALIDEVVADGGHVILLPHTIRAADDDLDVCRATLAQVRSSSGVTLIDRLLRPAEVRWIAGRADAVITGRMHLAIHALGAGTPAIVLRTRDKVEGLLHMFELDEFGLDPGHGVTEAVRVLLGRALSDAAVRQRVEANLPMVRELAARQFDPQDRR</sequence>
<dbReference type="PANTHER" id="PTHR36836:SF1">
    <property type="entry name" value="COLANIC ACID BIOSYNTHESIS PROTEIN WCAK"/>
    <property type="match status" value="1"/>
</dbReference>
<dbReference type="Pfam" id="PF04230">
    <property type="entry name" value="PS_pyruv_trans"/>
    <property type="match status" value="1"/>
</dbReference>
<evidence type="ECO:0000259" key="1">
    <source>
        <dbReference type="Pfam" id="PF04230"/>
    </source>
</evidence>
<dbReference type="GO" id="GO:0016740">
    <property type="term" value="F:transferase activity"/>
    <property type="evidence" value="ECO:0007669"/>
    <property type="project" value="UniProtKB-KW"/>
</dbReference>
<comment type="caution">
    <text evidence="2">The sequence shown here is derived from an EMBL/GenBank/DDBJ whole genome shotgun (WGS) entry which is preliminary data.</text>
</comment>
<dbReference type="RefSeq" id="WP_286286510.1">
    <property type="nucleotide sequence ID" value="NZ_JASXSZ010000001.1"/>
</dbReference>
<protein>
    <submittedName>
        <fullName evidence="2">Polysaccharide pyruvyl transferase family protein</fullName>
    </submittedName>
</protein>
<reference evidence="2 3" key="1">
    <citation type="submission" date="2023-06" db="EMBL/GenBank/DDBJ databases">
        <title>Microbacterium sp. nov., isolated from a waste landfill.</title>
        <authorList>
            <person name="Wen W."/>
        </authorList>
    </citation>
    <scope>NUCLEOTIDE SEQUENCE [LARGE SCALE GENOMIC DNA]</scope>
    <source>
        <strain evidence="2 3">ASV49</strain>
    </source>
</reference>
<keyword evidence="3" id="KW-1185">Reference proteome</keyword>
<gene>
    <name evidence="2" type="ORF">QSV35_02860</name>
</gene>
<name>A0ABT7MUY0_9MICO</name>
<keyword evidence="2" id="KW-0808">Transferase</keyword>
<evidence type="ECO:0000313" key="2">
    <source>
        <dbReference type="EMBL" id="MDL9978261.1"/>
    </source>
</evidence>
<accession>A0ABT7MUY0</accession>
<dbReference type="Proteomes" id="UP001235064">
    <property type="component" value="Unassembled WGS sequence"/>
</dbReference>
<dbReference type="InterPro" id="IPR007345">
    <property type="entry name" value="Polysacch_pyruvyl_Trfase"/>
</dbReference>
<organism evidence="2 3">
    <name type="scientific">Microbacterium candidum</name>
    <dbReference type="NCBI Taxonomy" id="3041922"/>
    <lineage>
        <taxon>Bacteria</taxon>
        <taxon>Bacillati</taxon>
        <taxon>Actinomycetota</taxon>
        <taxon>Actinomycetes</taxon>
        <taxon>Micrococcales</taxon>
        <taxon>Microbacteriaceae</taxon>
        <taxon>Microbacterium</taxon>
    </lineage>
</organism>
<evidence type="ECO:0000313" key="3">
    <source>
        <dbReference type="Proteomes" id="UP001235064"/>
    </source>
</evidence>
<dbReference type="PANTHER" id="PTHR36836">
    <property type="entry name" value="COLANIC ACID BIOSYNTHESIS PROTEIN WCAK"/>
    <property type="match status" value="1"/>
</dbReference>
<feature type="domain" description="Polysaccharide pyruvyl transferase" evidence="1">
    <location>
        <begin position="134"/>
        <end position="341"/>
    </location>
</feature>